<keyword evidence="7 8" id="KW-0472">Membrane</keyword>
<feature type="transmembrane region" description="Helical" evidence="8">
    <location>
        <begin position="1002"/>
        <end position="1028"/>
    </location>
</feature>
<feature type="transmembrane region" description="Helical" evidence="8">
    <location>
        <begin position="464"/>
        <end position="491"/>
    </location>
</feature>
<dbReference type="RefSeq" id="WP_027705835.1">
    <property type="nucleotide sequence ID" value="NZ_AP018933.1"/>
</dbReference>
<comment type="subcellular location">
    <subcellularLocation>
        <location evidence="1">Cell inner membrane</location>
        <topology evidence="1">Multi-pass membrane protein</topology>
    </subcellularLocation>
</comment>
<dbReference type="STRING" id="1123510.GCA_000620025_00685"/>
<dbReference type="InterPro" id="IPR001036">
    <property type="entry name" value="Acrflvin-R"/>
</dbReference>
<feature type="transmembrane region" description="Helical" evidence="8">
    <location>
        <begin position="428"/>
        <end position="452"/>
    </location>
</feature>
<proteinExistence type="predicted"/>
<dbReference type="EMBL" id="AP018933">
    <property type="protein sequence ID" value="BBG30942.1"/>
    <property type="molecule type" value="Genomic_DNA"/>
</dbReference>
<dbReference type="Gene3D" id="3.30.70.1320">
    <property type="entry name" value="Multidrug efflux transporter AcrB pore domain like"/>
    <property type="match status" value="1"/>
</dbReference>
<feature type="transmembrane region" description="Helical" evidence="8">
    <location>
        <begin position="898"/>
        <end position="918"/>
    </location>
</feature>
<keyword evidence="3" id="KW-1003">Cell membrane</keyword>
<dbReference type="SUPFAM" id="SSF82866">
    <property type="entry name" value="Multidrug efflux transporter AcrB transmembrane domain"/>
    <property type="match status" value="2"/>
</dbReference>
<feature type="transmembrane region" description="Helical" evidence="8">
    <location>
        <begin position="924"/>
        <end position="949"/>
    </location>
</feature>
<dbReference type="SUPFAM" id="SSF82693">
    <property type="entry name" value="Multidrug efflux transporter AcrB pore domain, PN1, PN2, PC1 and PC2 subdomains"/>
    <property type="match status" value="3"/>
</dbReference>
<dbReference type="PANTHER" id="PTHR32063">
    <property type="match status" value="1"/>
</dbReference>
<keyword evidence="6 8" id="KW-1133">Transmembrane helix</keyword>
<dbReference type="Gene3D" id="3.30.70.1440">
    <property type="entry name" value="Multidrug efflux transporter AcrB pore domain"/>
    <property type="match status" value="1"/>
</dbReference>
<dbReference type="AlphaFoldDB" id="A0A348HH40"/>
<dbReference type="PANTHER" id="PTHR32063:SF21">
    <property type="entry name" value="MULTIDRUG RESISTANCE PROTEIN MDTB"/>
    <property type="match status" value="1"/>
</dbReference>
<dbReference type="Pfam" id="PF00873">
    <property type="entry name" value="ACR_tran"/>
    <property type="match status" value="1"/>
</dbReference>
<evidence type="ECO:0000256" key="6">
    <source>
        <dbReference type="ARBA" id="ARBA00022989"/>
    </source>
</evidence>
<evidence type="ECO:0000256" key="7">
    <source>
        <dbReference type="ARBA" id="ARBA00023136"/>
    </source>
</evidence>
<dbReference type="Gene3D" id="3.30.2090.10">
    <property type="entry name" value="Multidrug efflux transporter AcrB TolC docking domain, DN and DC subdomains"/>
    <property type="match status" value="2"/>
</dbReference>
<evidence type="ECO:0000256" key="4">
    <source>
        <dbReference type="ARBA" id="ARBA00022519"/>
    </source>
</evidence>
<evidence type="ECO:0000313" key="9">
    <source>
        <dbReference type="EMBL" id="BBG30942.1"/>
    </source>
</evidence>
<dbReference type="Proteomes" id="UP000267342">
    <property type="component" value="Chromosome"/>
</dbReference>
<feature type="transmembrane region" description="Helical" evidence="8">
    <location>
        <begin position="360"/>
        <end position="380"/>
    </location>
</feature>
<dbReference type="KEGG" id="zpl:ZBT109_2207"/>
<dbReference type="FunFam" id="3.30.70.1430:FF:000001">
    <property type="entry name" value="Efflux pump membrane transporter"/>
    <property type="match status" value="1"/>
</dbReference>
<feature type="transmembrane region" description="Helical" evidence="8">
    <location>
        <begin position="386"/>
        <end position="407"/>
    </location>
</feature>
<dbReference type="GO" id="GO:0005886">
    <property type="term" value="C:plasma membrane"/>
    <property type="evidence" value="ECO:0007669"/>
    <property type="project" value="UniProtKB-SubCell"/>
</dbReference>
<feature type="transmembrane region" description="Helical" evidence="8">
    <location>
        <begin position="537"/>
        <end position="557"/>
    </location>
</feature>
<dbReference type="Gene3D" id="1.20.1640.10">
    <property type="entry name" value="Multidrug efflux transporter AcrB transmembrane domain"/>
    <property type="match status" value="2"/>
</dbReference>
<evidence type="ECO:0000256" key="5">
    <source>
        <dbReference type="ARBA" id="ARBA00022692"/>
    </source>
</evidence>
<reference evidence="9 10" key="1">
    <citation type="submission" date="2018-09" db="EMBL/GenBank/DDBJ databases">
        <title>Zymobacter palmae IAM14233 (=T109) whole genome analysis.</title>
        <authorList>
            <person name="Yanase H."/>
        </authorList>
    </citation>
    <scope>NUCLEOTIDE SEQUENCE [LARGE SCALE GENOMIC DNA]</scope>
    <source>
        <strain evidence="9 10">IAM14233</strain>
    </source>
</reference>
<sequence>MNVSTLFIRRPIATLLLTLAALCLGGFSYRLLSVSALPQVDYPTLQIVTQYPGAGPDVMSTTVTAPLERELGQISGLSQMYTTSSGGASVITLTFSLETSMDTAEQEVQSALDAAEANLPSDLPSRPTYTKVNPTDTAVLSLAATSSSLPLTEVQDVLNNRIALKLSQVSGVGLVSLEGGQRPSVGVQIDPVKLAAHGLTMEDVRTAVSNSNVNGSKGGLDGPEHAMTLAANDQLQSADDYADIVLKYENQNVLKLGDVATLARAPENEYLSAWANGQKAIVVNIQRQPGANVIEVVDRVKALLPSLQASLPASVHLDVINDRTQTIRSSIHDVEVDLLLSIMLVVVVCLVFLRTLGATLIPGVAVPLSLIVTFGVMYLADFSLNTLTLMALTIATGFVIDDAIVMVENIQRRMEDEGESPMQAAINGAGQIGFTIISLTLSLVAVLIPLLFMGDVVGRLFREFSITLAVAILVSMVVSLTLTPMLCAWLLRKREITHHETARKGIMGRLLDWPMAQFERLTAVYDRSLQWVFGHQLATLAVAVGCVVLTGLMYVSIPKGFFPAQDTGLIRATVVAPQDVSFAEMERRQGRVVAQLLKDPAVESVSSIIGVDGTNESLNTGRLQIALRSYDERGESAEQVASRLRALNDQLMGVKVWFAPGQDLSVDAITTPLPYQFTLDAVQRETLAQWMPRLREALQKQPAILDVTDNLQNSAPVLALTIDRAQAARYGITVADIQSALYDAYGQRLISTIFTQANQYRVVLRVASAYRQMPSDLEHIRLAGSTTDANGNTVMVPLTQLVKVEQRVGYQQYTRLDQLPAVTVSFALADGYSLEDAQAAIRAAATDIGLPETVSLNYQGVMSAFSHISDNMLWLIVVAVLTMYVVLGVLYESFIHPLTILSTLPSAAIGAFLALMFTDTDFSLIALIGLILLIGIVKKNAIMLVDFALEGERHMGMTAHEAIHRACLLRFRPIMMTTLAALFGALPLMLATGTGGELRRPLGLAIVGGLSLSQLLTLYTTPVIYLFFDRIAQRYRRVEQEAE</sequence>
<keyword evidence="2" id="KW-0813">Transport</keyword>
<feature type="transmembrane region" description="Helical" evidence="8">
    <location>
        <begin position="872"/>
        <end position="891"/>
    </location>
</feature>
<dbReference type="SUPFAM" id="SSF82714">
    <property type="entry name" value="Multidrug efflux transporter AcrB TolC docking domain, DN and DC subdomains"/>
    <property type="match status" value="2"/>
</dbReference>
<gene>
    <name evidence="9" type="ORF">ZBT109_2207</name>
</gene>
<dbReference type="Gene3D" id="3.30.70.1430">
    <property type="entry name" value="Multidrug efflux transporter AcrB pore domain"/>
    <property type="match status" value="2"/>
</dbReference>
<accession>A0A348HH40</accession>
<dbReference type="InterPro" id="IPR027463">
    <property type="entry name" value="AcrB_DN_DC_subdom"/>
</dbReference>
<evidence type="ECO:0000256" key="8">
    <source>
        <dbReference type="SAM" id="Phobius"/>
    </source>
</evidence>
<feature type="transmembrane region" description="Helical" evidence="8">
    <location>
        <begin position="336"/>
        <end position="353"/>
    </location>
</feature>
<organism evidence="9 10">
    <name type="scientific">Zymobacter palmae</name>
    <dbReference type="NCBI Taxonomy" id="33074"/>
    <lineage>
        <taxon>Bacteria</taxon>
        <taxon>Pseudomonadati</taxon>
        <taxon>Pseudomonadota</taxon>
        <taxon>Gammaproteobacteria</taxon>
        <taxon>Oceanospirillales</taxon>
        <taxon>Halomonadaceae</taxon>
        <taxon>Zymobacter group</taxon>
        <taxon>Zymobacter</taxon>
    </lineage>
</organism>
<keyword evidence="10" id="KW-1185">Reference proteome</keyword>
<name>A0A348HH40_9GAMM</name>
<dbReference type="PRINTS" id="PR00702">
    <property type="entry name" value="ACRIFLAVINRP"/>
</dbReference>
<evidence type="ECO:0000313" key="10">
    <source>
        <dbReference type="Proteomes" id="UP000267342"/>
    </source>
</evidence>
<dbReference type="FunFam" id="1.20.1640.10:FF:000001">
    <property type="entry name" value="Efflux pump membrane transporter"/>
    <property type="match status" value="1"/>
</dbReference>
<dbReference type="GO" id="GO:0042910">
    <property type="term" value="F:xenobiotic transmembrane transporter activity"/>
    <property type="evidence" value="ECO:0007669"/>
    <property type="project" value="TreeGrafter"/>
</dbReference>
<feature type="transmembrane region" description="Helical" evidence="8">
    <location>
        <begin position="969"/>
        <end position="990"/>
    </location>
</feature>
<evidence type="ECO:0000256" key="2">
    <source>
        <dbReference type="ARBA" id="ARBA00022448"/>
    </source>
</evidence>
<keyword evidence="4" id="KW-0997">Cell inner membrane</keyword>
<protein>
    <submittedName>
        <fullName evidence="9">Cation/multidrug efflux pump</fullName>
    </submittedName>
</protein>
<keyword evidence="5 8" id="KW-0812">Transmembrane</keyword>
<evidence type="ECO:0000256" key="1">
    <source>
        <dbReference type="ARBA" id="ARBA00004429"/>
    </source>
</evidence>
<evidence type="ECO:0000256" key="3">
    <source>
        <dbReference type="ARBA" id="ARBA00022475"/>
    </source>
</evidence>
<dbReference type="OrthoDB" id="5287122at2"/>